<dbReference type="PANTHER" id="PTHR31672">
    <property type="entry name" value="BNACNNG10540D PROTEIN"/>
    <property type="match status" value="1"/>
</dbReference>
<dbReference type="InterPro" id="IPR011043">
    <property type="entry name" value="Gal_Oxase/kelch_b-propeller"/>
</dbReference>
<name>A0A6A4QR40_LUPAL</name>
<evidence type="ECO:0000313" key="2">
    <source>
        <dbReference type="EMBL" id="KAE9616330.1"/>
    </source>
</evidence>
<gene>
    <name evidence="2" type="ORF">Lalb_Chr04g0264551</name>
</gene>
<dbReference type="Pfam" id="PF00646">
    <property type="entry name" value="F-box"/>
    <property type="match status" value="1"/>
</dbReference>
<dbReference type="InterPro" id="IPR001810">
    <property type="entry name" value="F-box_dom"/>
</dbReference>
<dbReference type="AlphaFoldDB" id="A0A6A4QR40"/>
<dbReference type="InterPro" id="IPR036047">
    <property type="entry name" value="F-box-like_dom_sf"/>
</dbReference>
<dbReference type="EMBL" id="WOCE01000004">
    <property type="protein sequence ID" value="KAE9616330.1"/>
    <property type="molecule type" value="Genomic_DNA"/>
</dbReference>
<evidence type="ECO:0000313" key="3">
    <source>
        <dbReference type="Proteomes" id="UP000447434"/>
    </source>
</evidence>
<keyword evidence="3" id="KW-1185">Reference proteome</keyword>
<sequence length="385" mass="44344">MKSSLTNMTHLSDDLLQEILIRLPSKYVCRCKCVTKRWCDLISASSFIYIIISHQHSLYKTFFMFFSSHEIMLTFPPNLQNTPSSLITGINVQTQHQNFNISSTMMILRGSVCGSSNGLILGCNYRYTCGYGYYVYNSLSKECIQIPPPSITYPECIYAVGFVCYYKQKRKATFIGNCSYRVVIIPSFIVKLSQFRVEVFSSETKEWEQHNVTLPNGFAFAPHWLLSFEYNGWLYFMGRETIFVFDPYSNESYTLAYPEDADDMNIMSFGFLGSSCTSLRIGEIGHKYVMVWELQGDENWHLIHRTDLSLYLPAKFCADYHKRIGGFHPHDGDIVYLCSYNHGAFVANLRTNKFEPIPGYDKCNMSPFQLELPLLMPSNAPTKIR</sequence>
<proteinExistence type="predicted"/>
<dbReference type="Gene3D" id="1.20.1280.50">
    <property type="match status" value="1"/>
</dbReference>
<dbReference type="OrthoDB" id="605328at2759"/>
<dbReference type="SUPFAM" id="SSF50965">
    <property type="entry name" value="Galactose oxidase, central domain"/>
    <property type="match status" value="1"/>
</dbReference>
<dbReference type="Proteomes" id="UP000447434">
    <property type="component" value="Chromosome 4"/>
</dbReference>
<organism evidence="2 3">
    <name type="scientific">Lupinus albus</name>
    <name type="common">White lupine</name>
    <name type="synonym">Lupinus termis</name>
    <dbReference type="NCBI Taxonomy" id="3870"/>
    <lineage>
        <taxon>Eukaryota</taxon>
        <taxon>Viridiplantae</taxon>
        <taxon>Streptophyta</taxon>
        <taxon>Embryophyta</taxon>
        <taxon>Tracheophyta</taxon>
        <taxon>Spermatophyta</taxon>
        <taxon>Magnoliopsida</taxon>
        <taxon>eudicotyledons</taxon>
        <taxon>Gunneridae</taxon>
        <taxon>Pentapetalae</taxon>
        <taxon>rosids</taxon>
        <taxon>fabids</taxon>
        <taxon>Fabales</taxon>
        <taxon>Fabaceae</taxon>
        <taxon>Papilionoideae</taxon>
        <taxon>50 kb inversion clade</taxon>
        <taxon>genistoids sensu lato</taxon>
        <taxon>core genistoids</taxon>
        <taxon>Genisteae</taxon>
        <taxon>Lupinus</taxon>
    </lineage>
</organism>
<dbReference type="InterPro" id="IPR050796">
    <property type="entry name" value="SCF_F-box_component"/>
</dbReference>
<dbReference type="SUPFAM" id="SSF81383">
    <property type="entry name" value="F-box domain"/>
    <property type="match status" value="1"/>
</dbReference>
<feature type="domain" description="F-box" evidence="1">
    <location>
        <begin position="11"/>
        <end position="51"/>
    </location>
</feature>
<reference evidence="3" key="1">
    <citation type="journal article" date="2020" name="Nat. Commun.">
        <title>Genome sequence of the cluster root forming white lupin.</title>
        <authorList>
            <person name="Hufnagel B."/>
            <person name="Marques A."/>
            <person name="Soriano A."/>
            <person name="Marques L."/>
            <person name="Divol F."/>
            <person name="Doumas P."/>
            <person name="Sallet E."/>
            <person name="Mancinotti D."/>
            <person name="Carrere S."/>
            <person name="Marande W."/>
            <person name="Arribat S."/>
            <person name="Keller J."/>
            <person name="Huneau C."/>
            <person name="Blein T."/>
            <person name="Aime D."/>
            <person name="Laguerre M."/>
            <person name="Taylor J."/>
            <person name="Schubert V."/>
            <person name="Nelson M."/>
            <person name="Geu-Flores F."/>
            <person name="Crespi M."/>
            <person name="Gallardo-Guerrero K."/>
            <person name="Delaux P.-M."/>
            <person name="Salse J."/>
            <person name="Berges H."/>
            <person name="Guyot R."/>
            <person name="Gouzy J."/>
            <person name="Peret B."/>
        </authorList>
    </citation>
    <scope>NUCLEOTIDE SEQUENCE [LARGE SCALE GENOMIC DNA]</scope>
    <source>
        <strain evidence="3">cv. Amiga</strain>
    </source>
</reference>
<dbReference type="CDD" id="cd22157">
    <property type="entry name" value="F-box_AtFBW1-like"/>
    <property type="match status" value="1"/>
</dbReference>
<dbReference type="Pfam" id="PF24750">
    <property type="entry name" value="b-prop_At3g26010-like"/>
    <property type="match status" value="1"/>
</dbReference>
<dbReference type="InterPro" id="IPR056592">
    <property type="entry name" value="Beta-prop_At3g26010-like"/>
</dbReference>
<protein>
    <submittedName>
        <fullName evidence="2">Putative F-box domain, galactose oxidase/kelch, beta-propeller</fullName>
    </submittedName>
</protein>
<comment type="caution">
    <text evidence="2">The sequence shown here is derived from an EMBL/GenBank/DDBJ whole genome shotgun (WGS) entry which is preliminary data.</text>
</comment>
<accession>A0A6A4QR40</accession>
<dbReference type="SMART" id="SM00256">
    <property type="entry name" value="FBOX"/>
    <property type="match status" value="1"/>
</dbReference>
<evidence type="ECO:0000259" key="1">
    <source>
        <dbReference type="SMART" id="SM00256"/>
    </source>
</evidence>